<name>H5U6V8_9ACTN</name>
<dbReference type="PANTHER" id="PTHR13914">
    <property type="entry name" value="PROLINE OXIDASE"/>
    <property type="match status" value="1"/>
</dbReference>
<organism evidence="12 13">
    <name type="scientific">Gordonia sputi NBRC 100414</name>
    <dbReference type="NCBI Taxonomy" id="1089453"/>
    <lineage>
        <taxon>Bacteria</taxon>
        <taxon>Bacillati</taxon>
        <taxon>Actinomycetota</taxon>
        <taxon>Actinomycetes</taxon>
        <taxon>Mycobacteriales</taxon>
        <taxon>Gordoniaceae</taxon>
        <taxon>Gordonia</taxon>
    </lineage>
</organism>
<gene>
    <name evidence="12" type="ORF">GOSPT_131_00010</name>
</gene>
<keyword evidence="3" id="KW-0285">Flavoprotein</keyword>
<feature type="binding site" evidence="10">
    <location>
        <position position="172"/>
    </location>
    <ligand>
        <name>FAD</name>
        <dbReference type="ChEBI" id="CHEBI:57692"/>
    </ligand>
</feature>
<evidence type="ECO:0000256" key="3">
    <source>
        <dbReference type="ARBA" id="ARBA00022630"/>
    </source>
</evidence>
<evidence type="ECO:0000256" key="5">
    <source>
        <dbReference type="ARBA" id="ARBA00022827"/>
    </source>
</evidence>
<keyword evidence="4 10" id="KW-0547">Nucleotide-binding</keyword>
<dbReference type="PANTHER" id="PTHR13914:SF0">
    <property type="entry name" value="PROLINE DEHYDROGENASE 1, MITOCHONDRIAL"/>
    <property type="match status" value="1"/>
</dbReference>
<reference evidence="12 13" key="1">
    <citation type="submission" date="2012-02" db="EMBL/GenBank/DDBJ databases">
        <title>Whole genome shotgun sequence of Gordonia sputi NBRC 100414.</title>
        <authorList>
            <person name="Yoshida I."/>
            <person name="Hosoyama A."/>
            <person name="Tsuchikane K."/>
            <person name="Katsumata H."/>
            <person name="Yamazaki S."/>
            <person name="Fujita N."/>
        </authorList>
    </citation>
    <scope>NUCLEOTIDE SEQUENCE [LARGE SCALE GENOMIC DNA]</scope>
    <source>
        <strain evidence="12 13">NBRC 100414</strain>
    </source>
</reference>
<feature type="binding site" evidence="10">
    <location>
        <begin position="235"/>
        <end position="236"/>
    </location>
    <ligand>
        <name>FAD</name>
        <dbReference type="ChEBI" id="CHEBI:57692"/>
    </ligand>
</feature>
<keyword evidence="13" id="KW-1185">Reference proteome</keyword>
<keyword evidence="5 10" id="KW-0274">FAD</keyword>
<feature type="domain" description="Proline dehydrogenase" evidence="11">
    <location>
        <begin position="51"/>
        <end position="308"/>
    </location>
</feature>
<dbReference type="Gene3D" id="3.20.20.220">
    <property type="match status" value="1"/>
</dbReference>
<dbReference type="UniPathway" id="UPA00261">
    <property type="reaction ID" value="UER00373"/>
</dbReference>
<proteinExistence type="predicted"/>
<evidence type="ECO:0000256" key="7">
    <source>
        <dbReference type="ARBA" id="ARBA00023062"/>
    </source>
</evidence>
<dbReference type="RefSeq" id="WP_005208963.1">
    <property type="nucleotide sequence ID" value="NZ_BAFC01000129.1"/>
</dbReference>
<dbReference type="InterPro" id="IPR002872">
    <property type="entry name" value="Proline_DH_dom"/>
</dbReference>
<evidence type="ECO:0000256" key="4">
    <source>
        <dbReference type="ARBA" id="ARBA00022741"/>
    </source>
</evidence>
<sequence length="316" mass="34525">MSALFDSVLRPVITRAAGSQRIKQTSQRLPVTERVVDRFVAGESEGDALAAIADALGSGLSVTIDHLGEDTTDETQASATVAAYLSLLQGMSRFDVRPGALEVSLKLTALGQCLPRHGRKIAEENAHTICGAAAAAGVLVTVDAEDHGTVDERLDIVRTLRGEYPELGTVLQAYLRRTEDDCREFAASGARIRLCKGAYSEPASVAYPERSLIDEAYLRCLRILMKGNGYPMVASHDPTMIEAAELMAIEFGREPHSWEHQMLYGIRADEQQRLAAAGHAVRVYIPYGQEWYGYFVRRLAEKPANLGFFLRALVSG</sequence>
<keyword evidence="7" id="KW-0642">Proline metabolism</keyword>
<evidence type="ECO:0000313" key="13">
    <source>
        <dbReference type="Proteomes" id="UP000005845"/>
    </source>
</evidence>
<comment type="pathway">
    <text evidence="1">Amino-acid degradation; L-proline degradation into L-glutamate; L-glutamate from L-proline: step 1/2.</text>
</comment>
<protein>
    <recommendedName>
        <fullName evidence="2">proline dehydrogenase</fullName>
        <ecNumber evidence="2">1.5.5.2</ecNumber>
    </recommendedName>
</protein>
<dbReference type="InterPro" id="IPR008219">
    <property type="entry name" value="PRODH_bac_arc"/>
</dbReference>
<feature type="binding site" evidence="9">
    <location>
        <position position="298"/>
    </location>
    <ligand>
        <name>substrate</name>
    </ligand>
</feature>
<dbReference type="SUPFAM" id="SSF51730">
    <property type="entry name" value="FAD-linked oxidoreductase"/>
    <property type="match status" value="1"/>
</dbReference>
<dbReference type="Pfam" id="PF01619">
    <property type="entry name" value="Pro_dh"/>
    <property type="match status" value="1"/>
</dbReference>
<evidence type="ECO:0000256" key="6">
    <source>
        <dbReference type="ARBA" id="ARBA00023002"/>
    </source>
</evidence>
<comment type="caution">
    <text evidence="12">The sequence shown here is derived from an EMBL/GenBank/DDBJ whole genome shotgun (WGS) entry which is preliminary data.</text>
</comment>
<dbReference type="Proteomes" id="UP000005845">
    <property type="component" value="Unassembled WGS sequence"/>
</dbReference>
<dbReference type="InterPro" id="IPR029041">
    <property type="entry name" value="FAD-linked_oxidoreductase-like"/>
</dbReference>
<evidence type="ECO:0000256" key="8">
    <source>
        <dbReference type="ARBA" id="ARBA00048779"/>
    </source>
</evidence>
<dbReference type="GO" id="GO:0000166">
    <property type="term" value="F:nucleotide binding"/>
    <property type="evidence" value="ECO:0007669"/>
    <property type="project" value="UniProtKB-KW"/>
</dbReference>
<dbReference type="GO" id="GO:0004657">
    <property type="term" value="F:proline dehydrogenase activity"/>
    <property type="evidence" value="ECO:0007669"/>
    <property type="project" value="UniProtKB-EC"/>
</dbReference>
<dbReference type="GO" id="GO:0010133">
    <property type="term" value="P:L-proline catabolic process to L-glutamate"/>
    <property type="evidence" value="ECO:0007669"/>
    <property type="project" value="UniProtKB-UniPathway"/>
</dbReference>
<dbReference type="EMBL" id="BAFC01000129">
    <property type="protein sequence ID" value="GAB41466.1"/>
    <property type="molecule type" value="Genomic_DNA"/>
</dbReference>
<evidence type="ECO:0000256" key="1">
    <source>
        <dbReference type="ARBA" id="ARBA00004739"/>
    </source>
</evidence>
<feature type="binding site" evidence="10">
    <location>
        <begin position="196"/>
        <end position="198"/>
    </location>
    <ligand>
        <name>FAD</name>
        <dbReference type="ChEBI" id="CHEBI:57692"/>
    </ligand>
</feature>
<evidence type="ECO:0000313" key="12">
    <source>
        <dbReference type="EMBL" id="GAB41466.1"/>
    </source>
</evidence>
<dbReference type="eggNOG" id="COG0506">
    <property type="taxonomic scope" value="Bacteria"/>
</dbReference>
<evidence type="ECO:0000256" key="9">
    <source>
        <dbReference type="PIRSR" id="PIRSR000196-1"/>
    </source>
</evidence>
<evidence type="ECO:0000256" key="10">
    <source>
        <dbReference type="PIRSR" id="PIRSR000196-2"/>
    </source>
</evidence>
<evidence type="ECO:0000259" key="11">
    <source>
        <dbReference type="Pfam" id="PF01619"/>
    </source>
</evidence>
<dbReference type="AlphaFoldDB" id="H5U6V8"/>
<keyword evidence="6" id="KW-0560">Oxidoreductase</keyword>
<accession>H5U6V8</accession>
<evidence type="ECO:0000256" key="2">
    <source>
        <dbReference type="ARBA" id="ARBA00012695"/>
    </source>
</evidence>
<comment type="catalytic activity">
    <reaction evidence="8">
        <text>L-proline + a quinone = (S)-1-pyrroline-5-carboxylate + a quinol + H(+)</text>
        <dbReference type="Rhea" id="RHEA:23784"/>
        <dbReference type="ChEBI" id="CHEBI:15378"/>
        <dbReference type="ChEBI" id="CHEBI:17388"/>
        <dbReference type="ChEBI" id="CHEBI:24646"/>
        <dbReference type="ChEBI" id="CHEBI:60039"/>
        <dbReference type="ChEBI" id="CHEBI:132124"/>
        <dbReference type="EC" id="1.5.5.2"/>
    </reaction>
</comment>
<dbReference type="InterPro" id="IPR015659">
    <property type="entry name" value="Proline_oxidase"/>
</dbReference>
<dbReference type="PIRSF" id="PIRSF000196">
    <property type="entry name" value="Pro_dehydrog"/>
    <property type="match status" value="1"/>
</dbReference>
<feature type="binding site" evidence="9">
    <location>
        <position position="297"/>
    </location>
    <ligand>
        <name>substrate</name>
    </ligand>
</feature>
<feature type="binding site" evidence="9">
    <location>
        <position position="106"/>
    </location>
    <ligand>
        <name>substrate</name>
    </ligand>
</feature>
<dbReference type="EC" id="1.5.5.2" evidence="2"/>
<comment type="cofactor">
    <cofactor evidence="10">
        <name>FAD</name>
        <dbReference type="ChEBI" id="CHEBI:57692"/>
    </cofactor>
    <text evidence="10">Binds 1 FAD per subunit.</text>
</comment>